<reference evidence="1" key="1">
    <citation type="submission" date="2019-08" db="EMBL/GenBank/DDBJ databases">
        <authorList>
            <person name="Kucharzyk K."/>
            <person name="Murdoch R.W."/>
            <person name="Higgins S."/>
            <person name="Loffler F."/>
        </authorList>
    </citation>
    <scope>NUCLEOTIDE SEQUENCE</scope>
</reference>
<name>A0A645D713_9ZZZZ</name>
<sequence length="215" mass="22723">MLRRPRLHLARHAVQPLVRQRAQRPAGAVAAEHVEVVDVDVAIAVRLADLGCVDVREPVVRRHLACHVQDQPAQRVALVGVGVHTPIGAREVFVDGAFHVHQRLPVGPQRGVALAVGHVGARGLQVVGGDQRLLHHVLNLLDGRRLAAEAVDQHLGGLGRQQLRFLLAELAGGAAGARDGRANAVRVERGAGAIALDHVARQGGQGGGHAADSFR</sequence>
<dbReference type="AlphaFoldDB" id="A0A645D713"/>
<organism evidence="1">
    <name type="scientific">bioreactor metagenome</name>
    <dbReference type="NCBI Taxonomy" id="1076179"/>
    <lineage>
        <taxon>unclassified sequences</taxon>
        <taxon>metagenomes</taxon>
        <taxon>ecological metagenomes</taxon>
    </lineage>
</organism>
<gene>
    <name evidence="1" type="ORF">SDC9_132118</name>
</gene>
<accession>A0A645D713</accession>
<dbReference type="EMBL" id="VSSQ01033449">
    <property type="protein sequence ID" value="MPM85041.1"/>
    <property type="molecule type" value="Genomic_DNA"/>
</dbReference>
<comment type="caution">
    <text evidence="1">The sequence shown here is derived from an EMBL/GenBank/DDBJ whole genome shotgun (WGS) entry which is preliminary data.</text>
</comment>
<protein>
    <submittedName>
        <fullName evidence="1">Uncharacterized protein</fullName>
    </submittedName>
</protein>
<proteinExistence type="predicted"/>
<evidence type="ECO:0000313" key="1">
    <source>
        <dbReference type="EMBL" id="MPM85041.1"/>
    </source>
</evidence>